<evidence type="ECO:0000259" key="1">
    <source>
        <dbReference type="PROSITE" id="PS51186"/>
    </source>
</evidence>
<dbReference type="PROSITE" id="PS51186">
    <property type="entry name" value="GNAT"/>
    <property type="match status" value="1"/>
</dbReference>
<sequence>MKNPIGGMKKELEEMKASMDAMKSDVQHTVDEVKGTVAKMKETGALLKDFGKPDKTDGDIVREKNAFYFCMEEAGQIGEISYMPSDRHIWVINHTFVSPPYRNQGIAHRLLARLVETARAEGKQIIPICTFAAAEFKRDPAYADVWKQKQER</sequence>
<feature type="domain" description="N-acetyltransferase" evidence="1">
    <location>
        <begin position="30"/>
        <end position="152"/>
    </location>
</feature>
<dbReference type="EC" id="2.3.1.-" evidence="3"/>
<evidence type="ECO:0000313" key="4">
    <source>
        <dbReference type="Proteomes" id="UP001596047"/>
    </source>
</evidence>
<name>A0ABW0W6Z0_9BACL</name>
<dbReference type="InterPro" id="IPR045057">
    <property type="entry name" value="Gcn5-rel_NAT"/>
</dbReference>
<dbReference type="GO" id="GO:0016746">
    <property type="term" value="F:acyltransferase activity"/>
    <property type="evidence" value="ECO:0007669"/>
    <property type="project" value="UniProtKB-KW"/>
</dbReference>
<evidence type="ECO:0000313" key="3">
    <source>
        <dbReference type="EMBL" id="MFC5652489.1"/>
    </source>
</evidence>
<keyword evidence="3" id="KW-0012">Acyltransferase</keyword>
<dbReference type="Proteomes" id="UP001596047">
    <property type="component" value="Unassembled WGS sequence"/>
</dbReference>
<dbReference type="PANTHER" id="PTHR31435:SF10">
    <property type="entry name" value="BSR4717 PROTEIN"/>
    <property type="match status" value="1"/>
</dbReference>
<dbReference type="RefSeq" id="WP_379191131.1">
    <property type="nucleotide sequence ID" value="NZ_JBHSOW010000098.1"/>
</dbReference>
<dbReference type="Gene3D" id="3.40.630.30">
    <property type="match status" value="1"/>
</dbReference>
<proteinExistence type="predicted"/>
<comment type="caution">
    <text evidence="3">The sequence shown here is derived from an EMBL/GenBank/DDBJ whole genome shotgun (WGS) entry which is preliminary data.</text>
</comment>
<feature type="domain" description="N-acetyltransferase" evidence="2">
    <location>
        <begin position="59"/>
        <end position="147"/>
    </location>
</feature>
<accession>A0ABW0W6Z0</accession>
<protein>
    <submittedName>
        <fullName evidence="3">GNAT family N-acetyltransferase</fullName>
        <ecNumber evidence="3">2.3.1.-</ecNumber>
    </submittedName>
</protein>
<dbReference type="CDD" id="cd04301">
    <property type="entry name" value="NAT_SF"/>
    <property type="match status" value="1"/>
</dbReference>
<dbReference type="PANTHER" id="PTHR31435">
    <property type="entry name" value="PROTEIN NATD1"/>
    <property type="match status" value="1"/>
</dbReference>
<organism evidence="3 4">
    <name type="scientific">Paenibacillus solisilvae</name>
    <dbReference type="NCBI Taxonomy" id="2486751"/>
    <lineage>
        <taxon>Bacteria</taxon>
        <taxon>Bacillati</taxon>
        <taxon>Bacillota</taxon>
        <taxon>Bacilli</taxon>
        <taxon>Bacillales</taxon>
        <taxon>Paenibacillaceae</taxon>
        <taxon>Paenibacillus</taxon>
    </lineage>
</organism>
<gene>
    <name evidence="3" type="ORF">ACFPYJ_25900</name>
</gene>
<dbReference type="InterPro" id="IPR016181">
    <property type="entry name" value="Acyl_CoA_acyltransferase"/>
</dbReference>
<evidence type="ECO:0000259" key="2">
    <source>
        <dbReference type="PROSITE" id="PS51729"/>
    </source>
</evidence>
<dbReference type="SUPFAM" id="SSF55729">
    <property type="entry name" value="Acyl-CoA N-acyltransferases (Nat)"/>
    <property type="match status" value="1"/>
</dbReference>
<dbReference type="EMBL" id="JBHSOW010000098">
    <property type="protein sequence ID" value="MFC5652489.1"/>
    <property type="molecule type" value="Genomic_DNA"/>
</dbReference>
<reference evidence="4" key="1">
    <citation type="journal article" date="2019" name="Int. J. Syst. Evol. Microbiol.">
        <title>The Global Catalogue of Microorganisms (GCM) 10K type strain sequencing project: providing services to taxonomists for standard genome sequencing and annotation.</title>
        <authorList>
            <consortium name="The Broad Institute Genomics Platform"/>
            <consortium name="The Broad Institute Genome Sequencing Center for Infectious Disease"/>
            <person name="Wu L."/>
            <person name="Ma J."/>
        </authorList>
    </citation>
    <scope>NUCLEOTIDE SEQUENCE [LARGE SCALE GENOMIC DNA]</scope>
    <source>
        <strain evidence="4">CGMCC 1.3240</strain>
    </source>
</reference>
<dbReference type="InterPro" id="IPR031165">
    <property type="entry name" value="GNAT_YJDJ"/>
</dbReference>
<keyword evidence="3" id="KW-0808">Transferase</keyword>
<dbReference type="InterPro" id="IPR000182">
    <property type="entry name" value="GNAT_dom"/>
</dbReference>
<dbReference type="Pfam" id="PF14542">
    <property type="entry name" value="Acetyltransf_CG"/>
    <property type="match status" value="1"/>
</dbReference>
<keyword evidence="4" id="KW-1185">Reference proteome</keyword>
<dbReference type="PROSITE" id="PS51729">
    <property type="entry name" value="GNAT_YJDJ"/>
    <property type="match status" value="1"/>
</dbReference>